<dbReference type="Proteomes" id="UP000272942">
    <property type="component" value="Unassembled WGS sequence"/>
</dbReference>
<name>A0A183AYL9_9TREM</name>
<dbReference type="GO" id="GO:0005938">
    <property type="term" value="C:cell cortex"/>
    <property type="evidence" value="ECO:0007669"/>
    <property type="project" value="TreeGrafter"/>
</dbReference>
<dbReference type="EMBL" id="UZAN01052068">
    <property type="protein sequence ID" value="VDP89281.1"/>
    <property type="molecule type" value="Genomic_DNA"/>
</dbReference>
<reference evidence="7" key="1">
    <citation type="submission" date="2016-06" db="UniProtKB">
        <authorList>
            <consortium name="WormBaseParasite"/>
        </authorList>
    </citation>
    <scope>IDENTIFICATION</scope>
</reference>
<dbReference type="AlphaFoldDB" id="A0A183AYL9"/>
<dbReference type="GO" id="GO:0005092">
    <property type="term" value="F:GDP-dissociation inhibitor activity"/>
    <property type="evidence" value="ECO:0007669"/>
    <property type="project" value="TreeGrafter"/>
</dbReference>
<dbReference type="Gene3D" id="1.25.40.10">
    <property type="entry name" value="Tetratricopeptide repeat domain"/>
    <property type="match status" value="1"/>
</dbReference>
<dbReference type="OrthoDB" id="286233at2759"/>
<evidence type="ECO:0000256" key="1">
    <source>
        <dbReference type="ARBA" id="ARBA00004496"/>
    </source>
</evidence>
<evidence type="ECO:0000313" key="5">
    <source>
        <dbReference type="EMBL" id="VDP89281.1"/>
    </source>
</evidence>
<gene>
    <name evidence="5" type="ORF">ECPE_LOCUS12054</name>
</gene>
<dbReference type="Pfam" id="PF13374">
    <property type="entry name" value="TPR_10"/>
    <property type="match status" value="1"/>
</dbReference>
<protein>
    <submittedName>
        <fullName evidence="7">TPR_REGION domain-containing protein</fullName>
    </submittedName>
</protein>
<organism evidence="7">
    <name type="scientific">Echinostoma caproni</name>
    <dbReference type="NCBI Taxonomy" id="27848"/>
    <lineage>
        <taxon>Eukaryota</taxon>
        <taxon>Metazoa</taxon>
        <taxon>Spiralia</taxon>
        <taxon>Lophotrochozoa</taxon>
        <taxon>Platyhelminthes</taxon>
        <taxon>Trematoda</taxon>
        <taxon>Digenea</taxon>
        <taxon>Plagiorchiida</taxon>
        <taxon>Echinostomata</taxon>
        <taxon>Echinostomatoidea</taxon>
        <taxon>Echinostomatidae</taxon>
        <taxon>Echinostoma</taxon>
    </lineage>
</organism>
<keyword evidence="6" id="KW-1185">Reference proteome</keyword>
<evidence type="ECO:0000313" key="6">
    <source>
        <dbReference type="Proteomes" id="UP000272942"/>
    </source>
</evidence>
<dbReference type="InterPro" id="IPR052386">
    <property type="entry name" value="GPSM"/>
</dbReference>
<sequence>MSYVKATCSCLELAIEGERLCRAGELQDGISCFHSALSRGTTDLRCLSAIYCQLGNAYFWRENYADALEYHRLDLALARSTGVIMNEAQASGNLGNTLKMLGKYDKAVVCFNRQLDLARQLEDKQLEARALYNLGSVFHAKGKQWARQVGQSDPGEFPTEAAEAQRKALDYFTQNLTLVRELGDRPAEGRVYGNLGNTHYLLGHFHKAVECHQEVSCALLLCAYLSVRMFTTLVRS</sequence>
<evidence type="ECO:0000256" key="2">
    <source>
        <dbReference type="ARBA" id="ARBA00022490"/>
    </source>
</evidence>
<keyword evidence="4" id="KW-0802">TPR repeat</keyword>
<evidence type="ECO:0000313" key="7">
    <source>
        <dbReference type="WBParaSite" id="ECPE_0001208901-mRNA-1"/>
    </source>
</evidence>
<dbReference type="PROSITE" id="PS50005">
    <property type="entry name" value="TPR"/>
    <property type="match status" value="1"/>
</dbReference>
<dbReference type="Pfam" id="PF13424">
    <property type="entry name" value="TPR_12"/>
    <property type="match status" value="2"/>
</dbReference>
<dbReference type="PANTHER" id="PTHR45954:SF1">
    <property type="entry name" value="LD33695P"/>
    <property type="match status" value="1"/>
</dbReference>
<dbReference type="SMART" id="SM00028">
    <property type="entry name" value="TPR"/>
    <property type="match status" value="3"/>
</dbReference>
<evidence type="ECO:0000256" key="3">
    <source>
        <dbReference type="ARBA" id="ARBA00022737"/>
    </source>
</evidence>
<dbReference type="GO" id="GO:0001965">
    <property type="term" value="F:G-protein alpha-subunit binding"/>
    <property type="evidence" value="ECO:0007669"/>
    <property type="project" value="TreeGrafter"/>
</dbReference>
<dbReference type="InterPro" id="IPR019734">
    <property type="entry name" value="TPR_rpt"/>
</dbReference>
<dbReference type="PANTHER" id="PTHR45954">
    <property type="entry name" value="LD33695P"/>
    <property type="match status" value="1"/>
</dbReference>
<dbReference type="GO" id="GO:0000132">
    <property type="term" value="P:establishment of mitotic spindle orientation"/>
    <property type="evidence" value="ECO:0007669"/>
    <property type="project" value="TreeGrafter"/>
</dbReference>
<dbReference type="InterPro" id="IPR011990">
    <property type="entry name" value="TPR-like_helical_dom_sf"/>
</dbReference>
<dbReference type="WBParaSite" id="ECPE_0001208901-mRNA-1">
    <property type="protein sequence ID" value="ECPE_0001208901-mRNA-1"/>
    <property type="gene ID" value="ECPE_0001208901"/>
</dbReference>
<keyword evidence="3" id="KW-0677">Repeat</keyword>
<reference evidence="5 6" key="2">
    <citation type="submission" date="2018-11" db="EMBL/GenBank/DDBJ databases">
        <authorList>
            <consortium name="Pathogen Informatics"/>
        </authorList>
    </citation>
    <scope>NUCLEOTIDE SEQUENCE [LARGE SCALE GENOMIC DNA]</scope>
    <source>
        <strain evidence="5 6">Egypt</strain>
    </source>
</reference>
<comment type="subcellular location">
    <subcellularLocation>
        <location evidence="1">Cytoplasm</location>
    </subcellularLocation>
</comment>
<keyword evidence="2" id="KW-0963">Cytoplasm</keyword>
<evidence type="ECO:0000256" key="4">
    <source>
        <dbReference type="PROSITE-ProRule" id="PRU00339"/>
    </source>
</evidence>
<feature type="repeat" description="TPR" evidence="4">
    <location>
        <begin position="88"/>
        <end position="121"/>
    </location>
</feature>
<proteinExistence type="predicted"/>
<dbReference type="SUPFAM" id="SSF48452">
    <property type="entry name" value="TPR-like"/>
    <property type="match status" value="1"/>
</dbReference>
<accession>A0A183AYL9</accession>